<evidence type="ECO:0000256" key="3">
    <source>
        <dbReference type="ARBA" id="ARBA00022448"/>
    </source>
</evidence>
<keyword evidence="6 11" id="KW-0732">Signal</keyword>
<keyword evidence="4" id="KW-1134">Transmembrane beta strand</keyword>
<evidence type="ECO:0000259" key="12">
    <source>
        <dbReference type="Pfam" id="PF00593"/>
    </source>
</evidence>
<keyword evidence="8" id="KW-0472">Membrane</keyword>
<evidence type="ECO:0000256" key="1">
    <source>
        <dbReference type="ARBA" id="ARBA00004571"/>
    </source>
</evidence>
<dbReference type="SUPFAM" id="SSF56935">
    <property type="entry name" value="Porins"/>
    <property type="match status" value="1"/>
</dbReference>
<dbReference type="AlphaFoldDB" id="A0AAW7X688"/>
<dbReference type="RefSeq" id="WP_303493048.1">
    <property type="nucleotide sequence ID" value="NZ_JAUOPB010000009.1"/>
</dbReference>
<evidence type="ECO:0000256" key="11">
    <source>
        <dbReference type="SAM" id="SignalP"/>
    </source>
</evidence>
<feature type="domain" description="TonB-dependent receptor-like beta-barrel" evidence="12">
    <location>
        <begin position="276"/>
        <end position="619"/>
    </location>
</feature>
<accession>A0AAW7X688</accession>
<feature type="chain" id="PRO_5044026654" evidence="11">
    <location>
        <begin position="37"/>
        <end position="719"/>
    </location>
</feature>
<protein>
    <submittedName>
        <fullName evidence="13">TonB-dependent receptor</fullName>
    </submittedName>
</protein>
<comment type="subcellular location">
    <subcellularLocation>
        <location evidence="1">Cell outer membrane</location>
        <topology evidence="1">Multi-pass membrane protein</topology>
    </subcellularLocation>
</comment>
<comment type="similarity">
    <text evidence="2">Belongs to the TonB-dependent receptor family. Hemoglobin/haptoglobin binding protein subfamily.</text>
</comment>
<gene>
    <name evidence="13" type="ORF">Q4521_12845</name>
</gene>
<organism evidence="13 14">
    <name type="scientific">Saccharophagus degradans</name>
    <dbReference type="NCBI Taxonomy" id="86304"/>
    <lineage>
        <taxon>Bacteria</taxon>
        <taxon>Pseudomonadati</taxon>
        <taxon>Pseudomonadota</taxon>
        <taxon>Gammaproteobacteria</taxon>
        <taxon>Cellvibrionales</taxon>
        <taxon>Cellvibrionaceae</taxon>
        <taxon>Saccharophagus</taxon>
    </lineage>
</organism>
<dbReference type="Proteomes" id="UP001169760">
    <property type="component" value="Unassembled WGS sequence"/>
</dbReference>
<sequence>MYVKNALLSTAAATVKGATATIGAGAWLCVAGVASAQEPNETEAKAADKGEIETVLVMGKRQGSYTIITEDTLKLVKMPGALGDPLGAITALPGVITPAAGGEPAVRGSSPSDNRYFVDGMPAGYIFHEFNTSIIDENIIQDFQLYPAGFSAQYANATGAVFDIRLRDPVQQDFTTTLTASMLRSGVLFESALSENSAFYLSARHGMLPLFLPEEDTPDDDGIRIISAPTDSDYVSKFLWSNSEKNRLSVNFMGATDKGKAEFSELSDMVAENPDFAGEAEIQDKFDSQSVVWDYQLASGAELHILAAHYKDEENLHWGDNYFQNIETENALLKTNVAFAVAANHIINIGAEVDNMDYAFKVRQPLFTCTEFDADCQANRRDVIDVTLPLTVKQQSLFAIDQWQATDALQLELGLQWHANDQTDQTFIHPRGSFALAVSERVTLKGSAGSYNRLPDVQYSMPELGNPKLQSYQSKHYSLGLEGKGLEGKGLEGKGLEGKGLIGRALSDWNWSLELYHKTFSELPRTLTADEPNAEDIYANGTEGEARGIDIFINKNFSNRWYGWVALSYSESTRTNTATDQTLDYTLDTPLVLNVVGNYQLTHNWNIGFRYTAKSGEANTQIVGVKQNPNFAGHYLPVYGEPFADRLPMQSRLDFRAERPITVFGKEGVFFVDVINLLNRKNVSEIVLDHEKVKETGELHLVKNVDMEIFPSIGMSLSF</sequence>
<evidence type="ECO:0000256" key="9">
    <source>
        <dbReference type="ARBA" id="ARBA00023170"/>
    </source>
</evidence>
<dbReference type="PANTHER" id="PTHR30069:SF29">
    <property type="entry name" value="HEMOGLOBIN AND HEMOGLOBIN-HAPTOGLOBIN-BINDING PROTEIN 1-RELATED"/>
    <property type="match status" value="1"/>
</dbReference>
<evidence type="ECO:0000256" key="2">
    <source>
        <dbReference type="ARBA" id="ARBA00008143"/>
    </source>
</evidence>
<dbReference type="Gene3D" id="2.40.170.20">
    <property type="entry name" value="TonB-dependent receptor, beta-barrel domain"/>
    <property type="match status" value="1"/>
</dbReference>
<dbReference type="InterPro" id="IPR000531">
    <property type="entry name" value="Beta-barrel_TonB"/>
</dbReference>
<dbReference type="InterPro" id="IPR036942">
    <property type="entry name" value="Beta-barrel_TonB_sf"/>
</dbReference>
<comment type="caution">
    <text evidence="13">The sequence shown here is derived from an EMBL/GenBank/DDBJ whole genome shotgun (WGS) entry which is preliminary data.</text>
</comment>
<keyword evidence="5" id="KW-0812">Transmembrane</keyword>
<evidence type="ECO:0000313" key="13">
    <source>
        <dbReference type="EMBL" id="MDO6423360.1"/>
    </source>
</evidence>
<reference evidence="13" key="1">
    <citation type="submission" date="2023-07" db="EMBL/GenBank/DDBJ databases">
        <title>Genome content predicts the carbon catabolic preferences of heterotrophic bacteria.</title>
        <authorList>
            <person name="Gralka M."/>
        </authorList>
    </citation>
    <scope>NUCLEOTIDE SEQUENCE</scope>
    <source>
        <strain evidence="13">I3M17_2</strain>
    </source>
</reference>
<dbReference type="GO" id="GO:0015344">
    <property type="term" value="F:siderophore uptake transmembrane transporter activity"/>
    <property type="evidence" value="ECO:0007669"/>
    <property type="project" value="TreeGrafter"/>
</dbReference>
<keyword evidence="7" id="KW-0798">TonB box</keyword>
<dbReference type="PANTHER" id="PTHR30069">
    <property type="entry name" value="TONB-DEPENDENT OUTER MEMBRANE RECEPTOR"/>
    <property type="match status" value="1"/>
</dbReference>
<keyword evidence="3" id="KW-0813">Transport</keyword>
<dbReference type="EMBL" id="JAUOPB010000009">
    <property type="protein sequence ID" value="MDO6423360.1"/>
    <property type="molecule type" value="Genomic_DNA"/>
</dbReference>
<keyword evidence="9 13" id="KW-0675">Receptor</keyword>
<evidence type="ECO:0000256" key="10">
    <source>
        <dbReference type="ARBA" id="ARBA00023237"/>
    </source>
</evidence>
<evidence type="ECO:0000256" key="4">
    <source>
        <dbReference type="ARBA" id="ARBA00022452"/>
    </source>
</evidence>
<evidence type="ECO:0000256" key="6">
    <source>
        <dbReference type="ARBA" id="ARBA00022729"/>
    </source>
</evidence>
<dbReference type="InterPro" id="IPR039426">
    <property type="entry name" value="TonB-dep_rcpt-like"/>
</dbReference>
<dbReference type="GO" id="GO:0044718">
    <property type="term" value="P:siderophore transmembrane transport"/>
    <property type="evidence" value="ECO:0007669"/>
    <property type="project" value="TreeGrafter"/>
</dbReference>
<evidence type="ECO:0000313" key="14">
    <source>
        <dbReference type="Proteomes" id="UP001169760"/>
    </source>
</evidence>
<proteinExistence type="inferred from homology"/>
<feature type="signal peptide" evidence="11">
    <location>
        <begin position="1"/>
        <end position="36"/>
    </location>
</feature>
<evidence type="ECO:0000256" key="5">
    <source>
        <dbReference type="ARBA" id="ARBA00022692"/>
    </source>
</evidence>
<dbReference type="GO" id="GO:0009279">
    <property type="term" value="C:cell outer membrane"/>
    <property type="evidence" value="ECO:0007669"/>
    <property type="project" value="UniProtKB-SubCell"/>
</dbReference>
<evidence type="ECO:0000256" key="7">
    <source>
        <dbReference type="ARBA" id="ARBA00023077"/>
    </source>
</evidence>
<dbReference type="Pfam" id="PF00593">
    <property type="entry name" value="TonB_dep_Rec_b-barrel"/>
    <property type="match status" value="1"/>
</dbReference>
<name>A0AAW7X688_9GAMM</name>
<evidence type="ECO:0000256" key="8">
    <source>
        <dbReference type="ARBA" id="ARBA00023136"/>
    </source>
</evidence>
<keyword evidence="10" id="KW-0998">Cell outer membrane</keyword>